<evidence type="ECO:0000259" key="1">
    <source>
        <dbReference type="Pfam" id="PF22749"/>
    </source>
</evidence>
<proteinExistence type="predicted"/>
<dbReference type="EMBL" id="ML742202">
    <property type="protein sequence ID" value="KAE8147547.1"/>
    <property type="molecule type" value="Genomic_DNA"/>
</dbReference>
<dbReference type="GO" id="GO:0031048">
    <property type="term" value="P:regulatory ncRNA-mediated heterochromatin formation"/>
    <property type="evidence" value="ECO:0007669"/>
    <property type="project" value="TreeGrafter"/>
</dbReference>
<accession>A0A5N6TMK5</accession>
<gene>
    <name evidence="2" type="ORF">BDV25DRAFT_142638</name>
</gene>
<feature type="domain" description="Arb2" evidence="1">
    <location>
        <begin position="15"/>
        <end position="313"/>
    </location>
</feature>
<dbReference type="InterPro" id="IPR053858">
    <property type="entry name" value="Arb2_dom"/>
</dbReference>
<name>A0A5N6TMK5_ASPAV</name>
<protein>
    <submittedName>
        <fullName evidence="2">Arb2 domain-containing protein</fullName>
    </submittedName>
</protein>
<dbReference type="Pfam" id="PF22749">
    <property type="entry name" value="Arb2"/>
    <property type="match status" value="1"/>
</dbReference>
<dbReference type="PANTHER" id="PTHR21357:SF4">
    <property type="entry name" value="FAM172 FAMILY PROTEIN HOMOLOG CG10038"/>
    <property type="match status" value="1"/>
</dbReference>
<sequence length="381" mass="42237">MYVFERGNLPADAHFPADLGKLGYFINDKDQIRKISDPTQDFRFKINSNARWNELQREAMNECIRTIVSSRLRDLGLTTLRLPLKASSVEPHVPVMVSSNLSSATRIIVVIGEPIQDLGVWAYRSVGEDSIDGGTAVSLAKAIFRPGTDKEGDTDPKGKREETALILANTGQLIWHCGARKAMTLTSWTSFPRPSAVDPPLMMTGRNKVPKNESWEEHIMCVFDEILASRGHLVRKDAKVDVIGVADGGLGVIRYLSDNWEDWRPYISAICLTNPLHSVRVDLSNEGDDKSSPSSFAAFLSSRCRAYVLSDQEDGLPVSGSVEYGCNCYASGESLNIEGIMSKAWVHMLEWLDRAHADPNLFEAQLEVKEFGGEAWVSDSE</sequence>
<keyword evidence="3" id="KW-1185">Reference proteome</keyword>
<dbReference type="GO" id="GO:0005634">
    <property type="term" value="C:nucleus"/>
    <property type="evidence" value="ECO:0007669"/>
    <property type="project" value="TreeGrafter"/>
</dbReference>
<reference evidence="2 3" key="1">
    <citation type="submission" date="2019-04" db="EMBL/GenBank/DDBJ databases">
        <title>Friends and foes A comparative genomics study of 23 Aspergillus species from section Flavi.</title>
        <authorList>
            <consortium name="DOE Joint Genome Institute"/>
            <person name="Kjaerbolling I."/>
            <person name="Vesth T."/>
            <person name="Frisvad J.C."/>
            <person name="Nybo J.L."/>
            <person name="Theobald S."/>
            <person name="Kildgaard S."/>
            <person name="Isbrandt T."/>
            <person name="Kuo A."/>
            <person name="Sato A."/>
            <person name="Lyhne E.K."/>
            <person name="Kogle M.E."/>
            <person name="Wiebenga A."/>
            <person name="Kun R.S."/>
            <person name="Lubbers R.J."/>
            <person name="Makela M.R."/>
            <person name="Barry K."/>
            <person name="Chovatia M."/>
            <person name="Clum A."/>
            <person name="Daum C."/>
            <person name="Haridas S."/>
            <person name="He G."/>
            <person name="LaButti K."/>
            <person name="Lipzen A."/>
            <person name="Mondo S."/>
            <person name="Riley R."/>
            <person name="Salamov A."/>
            <person name="Simmons B.A."/>
            <person name="Magnuson J.K."/>
            <person name="Henrissat B."/>
            <person name="Mortensen U.H."/>
            <person name="Larsen T.O."/>
            <person name="Devries R.P."/>
            <person name="Grigoriev I.V."/>
            <person name="Machida M."/>
            <person name="Baker S.E."/>
            <person name="Andersen M.R."/>
        </authorList>
    </citation>
    <scope>NUCLEOTIDE SEQUENCE [LARGE SCALE GENOMIC DNA]</scope>
    <source>
        <strain evidence="2 3">IBT 18842</strain>
    </source>
</reference>
<dbReference type="GO" id="GO:0035197">
    <property type="term" value="F:siRNA binding"/>
    <property type="evidence" value="ECO:0007669"/>
    <property type="project" value="TreeGrafter"/>
</dbReference>
<dbReference type="Proteomes" id="UP000325780">
    <property type="component" value="Unassembled WGS sequence"/>
</dbReference>
<evidence type="ECO:0000313" key="2">
    <source>
        <dbReference type="EMBL" id="KAE8147547.1"/>
    </source>
</evidence>
<dbReference type="PANTHER" id="PTHR21357">
    <property type="entry name" value="FAM172 FAMILY PROTEIN HOMOLOG CG10038"/>
    <property type="match status" value="1"/>
</dbReference>
<dbReference type="OrthoDB" id="421951at2759"/>
<dbReference type="AlphaFoldDB" id="A0A5N6TMK5"/>
<dbReference type="InterPro" id="IPR048263">
    <property type="entry name" value="Arb2"/>
</dbReference>
<organism evidence="2 3">
    <name type="scientific">Aspergillus avenaceus</name>
    <dbReference type="NCBI Taxonomy" id="36643"/>
    <lineage>
        <taxon>Eukaryota</taxon>
        <taxon>Fungi</taxon>
        <taxon>Dikarya</taxon>
        <taxon>Ascomycota</taxon>
        <taxon>Pezizomycotina</taxon>
        <taxon>Eurotiomycetes</taxon>
        <taxon>Eurotiomycetidae</taxon>
        <taxon>Eurotiales</taxon>
        <taxon>Aspergillaceae</taxon>
        <taxon>Aspergillus</taxon>
        <taxon>Aspergillus subgen. Circumdati</taxon>
    </lineage>
</organism>
<evidence type="ECO:0000313" key="3">
    <source>
        <dbReference type="Proteomes" id="UP000325780"/>
    </source>
</evidence>